<sequence length="260" mass="26907">MKSSSILSAAAFSGLAAAQSTGPVVSAFTPGAQSSSPAVWTSPATSTAAFVSSSGAPSGAPDANAALCGHGFTYCGYILRDHQNFRQEDIVKAYCAGAKDNCANGKTKTDPIQALYVCVPPEATPQEEQKDNNNNNNNNLISPDAFSPDSSSGFSPNPAVAAVSSISSTRNFFQNFFTYKRSRNPWHTGQTDTEADDNDTKGKGKERRDNGPTSGGGVGGGNSCSSTATPGNRIELICSCGNSCLNPESDHIGRCDVPCS</sequence>
<reference evidence="3" key="1">
    <citation type="journal article" date="2023" name="Mol. Phylogenet. Evol.">
        <title>Genome-scale phylogeny and comparative genomics of the fungal order Sordariales.</title>
        <authorList>
            <person name="Hensen N."/>
            <person name="Bonometti L."/>
            <person name="Westerberg I."/>
            <person name="Brannstrom I.O."/>
            <person name="Guillou S."/>
            <person name="Cros-Aarteil S."/>
            <person name="Calhoun S."/>
            <person name="Haridas S."/>
            <person name="Kuo A."/>
            <person name="Mondo S."/>
            <person name="Pangilinan J."/>
            <person name="Riley R."/>
            <person name="LaButti K."/>
            <person name="Andreopoulos B."/>
            <person name="Lipzen A."/>
            <person name="Chen C."/>
            <person name="Yan M."/>
            <person name="Daum C."/>
            <person name="Ng V."/>
            <person name="Clum A."/>
            <person name="Steindorff A."/>
            <person name="Ohm R.A."/>
            <person name="Martin F."/>
            <person name="Silar P."/>
            <person name="Natvig D.O."/>
            <person name="Lalanne C."/>
            <person name="Gautier V."/>
            <person name="Ament-Velasquez S.L."/>
            <person name="Kruys A."/>
            <person name="Hutchinson M.I."/>
            <person name="Powell A.J."/>
            <person name="Barry K."/>
            <person name="Miller A.N."/>
            <person name="Grigoriev I.V."/>
            <person name="Debuchy R."/>
            <person name="Gladieux P."/>
            <person name="Hiltunen Thoren M."/>
            <person name="Johannesson H."/>
        </authorList>
    </citation>
    <scope>NUCLEOTIDE SEQUENCE</scope>
    <source>
        <strain evidence="3">PSN309</strain>
    </source>
</reference>
<accession>A0AAN7ANB1</accession>
<feature type="chain" id="PRO_5042841710" description="Ecp2 effector protein domain-containing protein" evidence="2">
    <location>
        <begin position="19"/>
        <end position="260"/>
    </location>
</feature>
<name>A0AAN7ANB1_9PEZI</name>
<evidence type="ECO:0000313" key="3">
    <source>
        <dbReference type="EMBL" id="KAK4193029.1"/>
    </source>
</evidence>
<evidence type="ECO:0008006" key="5">
    <source>
        <dbReference type="Google" id="ProtNLM"/>
    </source>
</evidence>
<feature type="region of interest" description="Disordered" evidence="1">
    <location>
        <begin position="183"/>
        <end position="226"/>
    </location>
</feature>
<gene>
    <name evidence="3" type="ORF">QBC35DRAFT_547175</name>
</gene>
<keyword evidence="2" id="KW-0732">Signal</keyword>
<comment type="caution">
    <text evidence="3">The sequence shown here is derived from an EMBL/GenBank/DDBJ whole genome shotgun (WGS) entry which is preliminary data.</text>
</comment>
<reference evidence="3" key="2">
    <citation type="submission" date="2023-05" db="EMBL/GenBank/DDBJ databases">
        <authorList>
            <consortium name="Lawrence Berkeley National Laboratory"/>
            <person name="Steindorff A."/>
            <person name="Hensen N."/>
            <person name="Bonometti L."/>
            <person name="Westerberg I."/>
            <person name="Brannstrom I.O."/>
            <person name="Guillou S."/>
            <person name="Cros-Aarteil S."/>
            <person name="Calhoun S."/>
            <person name="Haridas S."/>
            <person name="Kuo A."/>
            <person name="Mondo S."/>
            <person name="Pangilinan J."/>
            <person name="Riley R."/>
            <person name="Labutti K."/>
            <person name="Andreopoulos B."/>
            <person name="Lipzen A."/>
            <person name="Chen C."/>
            <person name="Yanf M."/>
            <person name="Daum C."/>
            <person name="Ng V."/>
            <person name="Clum A."/>
            <person name="Ohm R."/>
            <person name="Martin F."/>
            <person name="Silar P."/>
            <person name="Natvig D."/>
            <person name="Lalanne C."/>
            <person name="Gautier V."/>
            <person name="Ament-Velasquez S.L."/>
            <person name="Kruys A."/>
            <person name="Hutchinson M.I."/>
            <person name="Powell A.J."/>
            <person name="Barry K."/>
            <person name="Miller A.N."/>
            <person name="Grigoriev I.V."/>
            <person name="Debuchy R."/>
            <person name="Gladieux P."/>
            <person name="Thoren M.H."/>
            <person name="Johannesson H."/>
        </authorList>
    </citation>
    <scope>NUCLEOTIDE SEQUENCE</scope>
    <source>
        <strain evidence="3">PSN309</strain>
    </source>
</reference>
<evidence type="ECO:0000313" key="4">
    <source>
        <dbReference type="Proteomes" id="UP001302126"/>
    </source>
</evidence>
<organism evidence="3 4">
    <name type="scientific">Podospora australis</name>
    <dbReference type="NCBI Taxonomy" id="1536484"/>
    <lineage>
        <taxon>Eukaryota</taxon>
        <taxon>Fungi</taxon>
        <taxon>Dikarya</taxon>
        <taxon>Ascomycota</taxon>
        <taxon>Pezizomycotina</taxon>
        <taxon>Sordariomycetes</taxon>
        <taxon>Sordariomycetidae</taxon>
        <taxon>Sordariales</taxon>
        <taxon>Podosporaceae</taxon>
        <taxon>Podospora</taxon>
    </lineage>
</organism>
<dbReference type="AlphaFoldDB" id="A0AAN7ANB1"/>
<evidence type="ECO:0000256" key="2">
    <source>
        <dbReference type="SAM" id="SignalP"/>
    </source>
</evidence>
<feature type="compositionally biased region" description="Basic and acidic residues" evidence="1">
    <location>
        <begin position="198"/>
        <end position="210"/>
    </location>
</feature>
<dbReference type="Proteomes" id="UP001302126">
    <property type="component" value="Unassembled WGS sequence"/>
</dbReference>
<feature type="signal peptide" evidence="2">
    <location>
        <begin position="1"/>
        <end position="18"/>
    </location>
</feature>
<proteinExistence type="predicted"/>
<keyword evidence="4" id="KW-1185">Reference proteome</keyword>
<dbReference type="EMBL" id="MU864352">
    <property type="protein sequence ID" value="KAK4193029.1"/>
    <property type="molecule type" value="Genomic_DNA"/>
</dbReference>
<feature type="compositionally biased region" description="Gly residues" evidence="1">
    <location>
        <begin position="213"/>
        <end position="222"/>
    </location>
</feature>
<protein>
    <recommendedName>
        <fullName evidence="5">Ecp2 effector protein domain-containing protein</fullName>
    </recommendedName>
</protein>
<feature type="region of interest" description="Disordered" evidence="1">
    <location>
        <begin position="124"/>
        <end position="159"/>
    </location>
</feature>
<evidence type="ECO:0000256" key="1">
    <source>
        <dbReference type="SAM" id="MobiDB-lite"/>
    </source>
</evidence>